<reference evidence="1" key="1">
    <citation type="submission" date="2021-02" db="EMBL/GenBank/DDBJ databases">
        <authorList>
            <person name="Nowell W R."/>
        </authorList>
    </citation>
    <scope>NUCLEOTIDE SEQUENCE</scope>
</reference>
<organism evidence="1 2">
    <name type="scientific">Rotaria sordida</name>
    <dbReference type="NCBI Taxonomy" id="392033"/>
    <lineage>
        <taxon>Eukaryota</taxon>
        <taxon>Metazoa</taxon>
        <taxon>Spiralia</taxon>
        <taxon>Gnathifera</taxon>
        <taxon>Rotifera</taxon>
        <taxon>Eurotatoria</taxon>
        <taxon>Bdelloidea</taxon>
        <taxon>Philodinida</taxon>
        <taxon>Philodinidae</taxon>
        <taxon>Rotaria</taxon>
    </lineage>
</organism>
<gene>
    <name evidence="1" type="ORF">FNK824_LOCUS35960</name>
</gene>
<protein>
    <submittedName>
        <fullName evidence="1">Uncharacterized protein</fullName>
    </submittedName>
</protein>
<comment type="caution">
    <text evidence="1">The sequence shown here is derived from an EMBL/GenBank/DDBJ whole genome shotgun (WGS) entry which is preliminary data.</text>
</comment>
<proteinExistence type="predicted"/>
<evidence type="ECO:0000313" key="2">
    <source>
        <dbReference type="Proteomes" id="UP000663874"/>
    </source>
</evidence>
<accession>A0A820B8E0</accession>
<feature type="non-terminal residue" evidence="1">
    <location>
        <position position="1"/>
    </location>
</feature>
<dbReference type="AlphaFoldDB" id="A0A820B8E0"/>
<dbReference type="EMBL" id="CAJOBE010015925">
    <property type="protein sequence ID" value="CAF4195080.1"/>
    <property type="molecule type" value="Genomic_DNA"/>
</dbReference>
<sequence length="59" mass="6824">MYITKHAHLSLNILANHFDLNHEFQLDQKTKHLILMHEYINPNITSGDAGTYPVQSTFT</sequence>
<name>A0A820B8E0_9BILA</name>
<dbReference type="Proteomes" id="UP000663874">
    <property type="component" value="Unassembled WGS sequence"/>
</dbReference>
<evidence type="ECO:0000313" key="1">
    <source>
        <dbReference type="EMBL" id="CAF4195080.1"/>
    </source>
</evidence>